<dbReference type="InterPro" id="IPR001173">
    <property type="entry name" value="Glyco_trans_2-like"/>
</dbReference>
<dbReference type="Proteomes" id="UP000007995">
    <property type="component" value="Unassembled WGS sequence"/>
</dbReference>
<dbReference type="RefSeq" id="WP_007759815.1">
    <property type="nucleotide sequence ID" value="NZ_AKBZ01000001.1"/>
</dbReference>
<gene>
    <name evidence="4" type="ORF">HMPREF1057_00828</name>
</gene>
<dbReference type="OrthoDB" id="1016922at2"/>
<dbReference type="AlphaFoldDB" id="K5DGA8"/>
<evidence type="ECO:0000313" key="5">
    <source>
        <dbReference type="Proteomes" id="UP000007995"/>
    </source>
</evidence>
<dbReference type="CDD" id="cd00761">
    <property type="entry name" value="Glyco_tranf_GTA_type"/>
    <property type="match status" value="1"/>
</dbReference>
<dbReference type="SUPFAM" id="SSF53448">
    <property type="entry name" value="Nucleotide-diphospho-sugar transferases"/>
    <property type="match status" value="1"/>
</dbReference>
<evidence type="ECO:0000256" key="2">
    <source>
        <dbReference type="SAM" id="MobiDB-lite"/>
    </source>
</evidence>
<sequence>MGVWYKKYLQVYERPFAEAPQAVVEEVRQKIAGLQSENPVVTVSLIGYNEEKHLLACLWSLSEMQCKYPVEIIGVDNESKDRTAEIFQACGVPYYTETQHSCGFARLCGLNHARGKYHINIDSDTMYPPKYVETMVDALERPGVVGVSSLWSYIPDEEHSWVGLKLYEATRDLHLWLQSFKRPELSVRGLVFAYRTDLARKTGIRTDIIRGEDGYLALQLKLFGKIAFVRKRRARAVTGYGTVGADGSLFNSFKVRVVNGLRGIGGLFTKKKEYKDEESNLVRKSNKEKDARKEDIKEMKI</sequence>
<dbReference type="PANTHER" id="PTHR43630">
    <property type="entry name" value="POLY-BETA-1,6-N-ACETYL-D-GLUCOSAMINE SYNTHASE"/>
    <property type="match status" value="1"/>
</dbReference>
<accession>K5DGA8</accession>
<evidence type="ECO:0000259" key="3">
    <source>
        <dbReference type="Pfam" id="PF00535"/>
    </source>
</evidence>
<feature type="region of interest" description="Disordered" evidence="2">
    <location>
        <begin position="279"/>
        <end position="301"/>
    </location>
</feature>
<protein>
    <recommendedName>
        <fullName evidence="3">Glycosyltransferase 2-like domain-containing protein</fullName>
    </recommendedName>
</protein>
<reference evidence="4 5" key="1">
    <citation type="submission" date="2012-02" db="EMBL/GenBank/DDBJ databases">
        <title>The Genome Sequence of Bacteroides finegoldii CL09T03C10.</title>
        <authorList>
            <consortium name="The Broad Institute Genome Sequencing Platform"/>
            <person name="Earl A."/>
            <person name="Ward D."/>
            <person name="Feldgarden M."/>
            <person name="Gevers D."/>
            <person name="Zitomersky N.L."/>
            <person name="Coyne M.J."/>
            <person name="Comstock L.E."/>
            <person name="Young S.K."/>
            <person name="Zeng Q."/>
            <person name="Gargeya S."/>
            <person name="Fitzgerald M."/>
            <person name="Haas B."/>
            <person name="Abouelleil A."/>
            <person name="Alvarado L."/>
            <person name="Arachchi H.M."/>
            <person name="Berlin A."/>
            <person name="Chapman S.B."/>
            <person name="Gearin G."/>
            <person name="Goldberg J."/>
            <person name="Griggs A."/>
            <person name="Gujja S."/>
            <person name="Hansen M."/>
            <person name="Heiman D."/>
            <person name="Howarth C."/>
            <person name="Larimer J."/>
            <person name="Lui A."/>
            <person name="MacDonald P.J.P."/>
            <person name="McCowen C."/>
            <person name="Montmayeur A."/>
            <person name="Murphy C."/>
            <person name="Neiman D."/>
            <person name="Pearson M."/>
            <person name="Priest M."/>
            <person name="Roberts A."/>
            <person name="Saif S."/>
            <person name="Shea T."/>
            <person name="Sisk P."/>
            <person name="Stolte C."/>
            <person name="Sykes S."/>
            <person name="Wortman J."/>
            <person name="Nusbaum C."/>
            <person name="Birren B."/>
        </authorList>
    </citation>
    <scope>NUCLEOTIDE SEQUENCE [LARGE SCALE GENOMIC DNA]</scope>
    <source>
        <strain evidence="4 5">CL09T03C10</strain>
    </source>
</reference>
<dbReference type="EMBL" id="AGXW01000002">
    <property type="protein sequence ID" value="EKJ91993.1"/>
    <property type="molecule type" value="Genomic_DNA"/>
</dbReference>
<dbReference type="PANTHER" id="PTHR43630:SF2">
    <property type="entry name" value="GLYCOSYLTRANSFERASE"/>
    <property type="match status" value="1"/>
</dbReference>
<dbReference type="Gene3D" id="3.90.550.10">
    <property type="entry name" value="Spore Coat Polysaccharide Biosynthesis Protein SpsA, Chain A"/>
    <property type="match status" value="1"/>
</dbReference>
<evidence type="ECO:0000256" key="1">
    <source>
        <dbReference type="ARBA" id="ARBA00038494"/>
    </source>
</evidence>
<proteinExistence type="inferred from homology"/>
<name>K5DGA8_9BACE</name>
<dbReference type="InterPro" id="IPR029044">
    <property type="entry name" value="Nucleotide-diphossugar_trans"/>
</dbReference>
<comment type="caution">
    <text evidence="4">The sequence shown here is derived from an EMBL/GenBank/DDBJ whole genome shotgun (WGS) entry which is preliminary data.</text>
</comment>
<evidence type="ECO:0000313" key="4">
    <source>
        <dbReference type="EMBL" id="EKJ91993.1"/>
    </source>
</evidence>
<organism evidence="4 5">
    <name type="scientific">Bacteroides finegoldii CL09T03C10</name>
    <dbReference type="NCBI Taxonomy" id="997888"/>
    <lineage>
        <taxon>Bacteria</taxon>
        <taxon>Pseudomonadati</taxon>
        <taxon>Bacteroidota</taxon>
        <taxon>Bacteroidia</taxon>
        <taxon>Bacteroidales</taxon>
        <taxon>Bacteroidaceae</taxon>
        <taxon>Bacteroides</taxon>
    </lineage>
</organism>
<feature type="domain" description="Glycosyltransferase 2-like" evidence="3">
    <location>
        <begin position="48"/>
        <end position="174"/>
    </location>
</feature>
<comment type="similarity">
    <text evidence="1">Belongs to the glycosyltransferase 2 family. WaaE/KdtX subfamily.</text>
</comment>
<dbReference type="Pfam" id="PF00535">
    <property type="entry name" value="Glycos_transf_2"/>
    <property type="match status" value="1"/>
</dbReference>
<dbReference type="HOGENOM" id="CLU_084477_0_0_10"/>